<evidence type="ECO:0000313" key="5">
    <source>
        <dbReference type="Proteomes" id="UP000290283"/>
    </source>
</evidence>
<dbReference type="AlphaFoldDB" id="A0A4Q1K1I5"/>
<name>A0A4Q1K1I5_9FLAO</name>
<dbReference type="PANTHER" id="PTHR11122:SF13">
    <property type="entry name" value="GLUCOSE-6-PHOSPHATE 1-EPIMERASE"/>
    <property type="match status" value="1"/>
</dbReference>
<evidence type="ECO:0000313" key="4">
    <source>
        <dbReference type="EMBL" id="RXR16254.1"/>
    </source>
</evidence>
<keyword evidence="3" id="KW-0106">Calcium</keyword>
<evidence type="ECO:0000256" key="3">
    <source>
        <dbReference type="ARBA" id="ARBA00022837"/>
    </source>
</evidence>
<dbReference type="GO" id="GO:0016853">
    <property type="term" value="F:isomerase activity"/>
    <property type="evidence" value="ECO:0007669"/>
    <property type="project" value="InterPro"/>
</dbReference>
<gene>
    <name evidence="4" type="ORF">EQG63_11550</name>
</gene>
<protein>
    <submittedName>
        <fullName evidence="4">Aldose 1-epimerase family protein</fullName>
    </submittedName>
</protein>
<accession>A0A4Q1K1I5</accession>
<dbReference type="InterPro" id="IPR037481">
    <property type="entry name" value="LacX"/>
</dbReference>
<dbReference type="OrthoDB" id="9795355at2"/>
<dbReference type="SUPFAM" id="SSF74650">
    <property type="entry name" value="Galactose mutarotase-like"/>
    <property type="match status" value="1"/>
</dbReference>
<evidence type="ECO:0000256" key="2">
    <source>
        <dbReference type="ARBA" id="ARBA00011245"/>
    </source>
</evidence>
<dbReference type="InterPro" id="IPR011013">
    <property type="entry name" value="Gal_mutarotase_sf_dom"/>
</dbReference>
<dbReference type="GO" id="GO:0005975">
    <property type="term" value="P:carbohydrate metabolic process"/>
    <property type="evidence" value="ECO:0007669"/>
    <property type="project" value="InterPro"/>
</dbReference>
<comment type="caution">
    <text evidence="4">The sequence shown here is derived from an EMBL/GenBank/DDBJ whole genome shotgun (WGS) entry which is preliminary data.</text>
</comment>
<evidence type="ECO:0000256" key="1">
    <source>
        <dbReference type="ARBA" id="ARBA00001913"/>
    </source>
</evidence>
<organism evidence="4 5">
    <name type="scientific">Flavobacterium amnicola</name>
    <dbReference type="NCBI Taxonomy" id="2506422"/>
    <lineage>
        <taxon>Bacteria</taxon>
        <taxon>Pseudomonadati</taxon>
        <taxon>Bacteroidota</taxon>
        <taxon>Flavobacteriia</taxon>
        <taxon>Flavobacteriales</taxon>
        <taxon>Flavobacteriaceae</taxon>
        <taxon>Flavobacterium</taxon>
    </lineage>
</organism>
<reference evidence="5" key="1">
    <citation type="submission" date="2019-01" db="EMBL/GenBank/DDBJ databases">
        <title>Cytophagaceae bacterium strain CAR-16.</title>
        <authorList>
            <person name="Chen W.-M."/>
        </authorList>
    </citation>
    <scope>NUCLEOTIDE SEQUENCE [LARGE SCALE GENOMIC DNA]</scope>
    <source>
        <strain evidence="5">LLJ-11</strain>
    </source>
</reference>
<dbReference type="CDD" id="cd09024">
    <property type="entry name" value="Aldose_epim_lacX"/>
    <property type="match status" value="1"/>
</dbReference>
<comment type="cofactor">
    <cofactor evidence="1">
        <name>Ca(2+)</name>
        <dbReference type="ChEBI" id="CHEBI:29108"/>
    </cofactor>
</comment>
<dbReference type="InterPro" id="IPR008183">
    <property type="entry name" value="Aldose_1/G6P_1-epimerase"/>
</dbReference>
<comment type="subunit">
    <text evidence="2">Monomer.</text>
</comment>
<keyword evidence="5" id="KW-1185">Reference proteome</keyword>
<dbReference type="InterPro" id="IPR014718">
    <property type="entry name" value="GH-type_carb-bd"/>
</dbReference>
<dbReference type="PANTHER" id="PTHR11122">
    <property type="entry name" value="APOSPORY-ASSOCIATED PROTEIN C-RELATED"/>
    <property type="match status" value="1"/>
</dbReference>
<sequence>MNNIISNENLSVEIHSKGAELIQIKQNKNNYIWDVDTKFWNKTSPILFPIVGRLKKDTFSINNASYTLGRHGFARDYEFKIIDQKESTIEFLLTENSITLQAYPFQFDLKLKYSLEKNSLSLQYTVINNSDTIMPFSIGAHPAFAIDFSKNDYQILFDSDAELVTHALENEQFSGETTKIPLDNQILPLSYSLFEKDALVFKNISSRSLTIFENGNPYLKIHLGNFPHLGIWTKAEAPFLCIEPWFGYADSLKSDGNILNKEAIQTLAPNDKFECSFRIEIL</sequence>
<dbReference type="RefSeq" id="WP_129436533.1">
    <property type="nucleotide sequence ID" value="NZ_SBKO01000006.1"/>
</dbReference>
<dbReference type="Pfam" id="PF01263">
    <property type="entry name" value="Aldose_epim"/>
    <property type="match status" value="1"/>
</dbReference>
<proteinExistence type="predicted"/>
<dbReference type="EMBL" id="SBKO01000006">
    <property type="protein sequence ID" value="RXR16254.1"/>
    <property type="molecule type" value="Genomic_DNA"/>
</dbReference>
<dbReference type="Proteomes" id="UP000290283">
    <property type="component" value="Unassembled WGS sequence"/>
</dbReference>
<dbReference type="GO" id="GO:0030246">
    <property type="term" value="F:carbohydrate binding"/>
    <property type="evidence" value="ECO:0007669"/>
    <property type="project" value="InterPro"/>
</dbReference>
<dbReference type="Gene3D" id="2.70.98.10">
    <property type="match status" value="1"/>
</dbReference>